<dbReference type="Gene3D" id="3.40.50.2300">
    <property type="match status" value="1"/>
</dbReference>
<evidence type="ECO:0000256" key="1">
    <source>
        <dbReference type="ARBA" id="ARBA00022553"/>
    </source>
</evidence>
<dbReference type="InterPro" id="IPR050595">
    <property type="entry name" value="Bact_response_regulator"/>
</dbReference>
<keyword evidence="1" id="KW-0597">Phosphoprotein</keyword>
<evidence type="ECO:0000259" key="2">
    <source>
        <dbReference type="PROSITE" id="PS50110"/>
    </source>
</evidence>
<dbReference type="EMBL" id="UOFX01000080">
    <property type="protein sequence ID" value="VAX10998.1"/>
    <property type="molecule type" value="Genomic_DNA"/>
</dbReference>
<gene>
    <name evidence="3" type="ORF">MNBD_GAMMA26-1825</name>
</gene>
<name>A0A3B1BHV4_9ZZZZ</name>
<dbReference type="CDD" id="cd17574">
    <property type="entry name" value="REC_OmpR"/>
    <property type="match status" value="1"/>
</dbReference>
<feature type="domain" description="Response regulatory" evidence="2">
    <location>
        <begin position="123"/>
        <end position="239"/>
    </location>
</feature>
<dbReference type="InterPro" id="IPR001789">
    <property type="entry name" value="Sig_transdc_resp-reg_receiver"/>
</dbReference>
<reference evidence="3" key="1">
    <citation type="submission" date="2018-06" db="EMBL/GenBank/DDBJ databases">
        <authorList>
            <person name="Zhirakovskaya E."/>
        </authorList>
    </citation>
    <scope>NUCLEOTIDE SEQUENCE</scope>
</reference>
<dbReference type="InterPro" id="IPR011006">
    <property type="entry name" value="CheY-like_superfamily"/>
</dbReference>
<dbReference type="PANTHER" id="PTHR44591:SF23">
    <property type="entry name" value="CHEY SUBFAMILY"/>
    <property type="match status" value="1"/>
</dbReference>
<proteinExistence type="predicted"/>
<dbReference type="AlphaFoldDB" id="A0A3B1BHV4"/>
<dbReference type="Pfam" id="PF00072">
    <property type="entry name" value="Response_reg"/>
    <property type="match status" value="1"/>
</dbReference>
<dbReference type="SMART" id="SM00448">
    <property type="entry name" value="REC"/>
    <property type="match status" value="1"/>
</dbReference>
<protein>
    <recommendedName>
        <fullName evidence="2">Response regulatory domain-containing protein</fullName>
    </recommendedName>
</protein>
<organism evidence="3">
    <name type="scientific">hydrothermal vent metagenome</name>
    <dbReference type="NCBI Taxonomy" id="652676"/>
    <lineage>
        <taxon>unclassified sequences</taxon>
        <taxon>metagenomes</taxon>
        <taxon>ecological metagenomes</taxon>
    </lineage>
</organism>
<dbReference type="GO" id="GO:0000160">
    <property type="term" value="P:phosphorelay signal transduction system"/>
    <property type="evidence" value="ECO:0007669"/>
    <property type="project" value="InterPro"/>
</dbReference>
<evidence type="ECO:0000313" key="3">
    <source>
        <dbReference type="EMBL" id="VAX10998.1"/>
    </source>
</evidence>
<dbReference type="SUPFAM" id="SSF52172">
    <property type="entry name" value="CheY-like"/>
    <property type="match status" value="1"/>
</dbReference>
<accession>A0A3B1BHV4</accession>
<dbReference type="PANTHER" id="PTHR44591">
    <property type="entry name" value="STRESS RESPONSE REGULATOR PROTEIN 1"/>
    <property type="match status" value="1"/>
</dbReference>
<sequence length="240" mass="26690">MQNQIVMVSILNIIRNLLQLCKDGRTGTMYVITSQNDGAVFVLKGGDIVDVIFKSVRGTSALPKVRRIESGKFFFRSGRTAEVERATRVGRKLSFSHALFRMFNLDHELKAAARSSTRKMRGKILVVEDSNLARKILVRTLDQHGFQVVEAADGLSALAQLAAEGPDLVILDLILPDIDGYEVFSRMKEDAKTADTPVIILTSRASLVDKIRGKMSGTDEYLTKPFEAEDLLQTVEKYLV</sequence>
<dbReference type="PROSITE" id="PS50110">
    <property type="entry name" value="RESPONSE_REGULATORY"/>
    <property type="match status" value="1"/>
</dbReference>